<dbReference type="Pfam" id="PF08613">
    <property type="entry name" value="Cyclin"/>
    <property type="match status" value="1"/>
</dbReference>
<keyword evidence="6" id="KW-1185">Reference proteome</keyword>
<accession>A0AAD1ZGT8</accession>
<feature type="domain" description="SMP" evidence="4">
    <location>
        <begin position="90"/>
        <end position="147"/>
    </location>
</feature>
<keyword evidence="2" id="KW-0132">Cell division</keyword>
<dbReference type="EMBL" id="OU503044">
    <property type="protein sequence ID" value="CAI9768753.1"/>
    <property type="molecule type" value="Genomic_DNA"/>
</dbReference>
<dbReference type="Pfam" id="PF04927">
    <property type="entry name" value="SMP"/>
    <property type="match status" value="2"/>
</dbReference>
<protein>
    <recommendedName>
        <fullName evidence="4">SMP domain-containing protein</fullName>
    </recommendedName>
</protein>
<name>A0AAD1ZGT8_9LAMI</name>
<dbReference type="Proteomes" id="UP000834106">
    <property type="component" value="Chromosome 9"/>
</dbReference>
<feature type="domain" description="SMP" evidence="4">
    <location>
        <begin position="12"/>
        <end position="66"/>
    </location>
</feature>
<dbReference type="PANTHER" id="PTHR15615">
    <property type="match status" value="1"/>
</dbReference>
<evidence type="ECO:0000313" key="6">
    <source>
        <dbReference type="Proteomes" id="UP000834106"/>
    </source>
</evidence>
<dbReference type="GO" id="GO:0051301">
    <property type="term" value="P:cell division"/>
    <property type="evidence" value="ECO:0007669"/>
    <property type="project" value="UniProtKB-KW"/>
</dbReference>
<comment type="similarity">
    <text evidence="1">Belongs to the cyclin family. Cyclin U/P subfamily.</text>
</comment>
<dbReference type="GO" id="GO:0019901">
    <property type="term" value="F:protein kinase binding"/>
    <property type="evidence" value="ECO:0007669"/>
    <property type="project" value="InterPro"/>
</dbReference>
<organism evidence="5 6">
    <name type="scientific">Fraxinus pennsylvanica</name>
    <dbReference type="NCBI Taxonomy" id="56036"/>
    <lineage>
        <taxon>Eukaryota</taxon>
        <taxon>Viridiplantae</taxon>
        <taxon>Streptophyta</taxon>
        <taxon>Embryophyta</taxon>
        <taxon>Tracheophyta</taxon>
        <taxon>Spermatophyta</taxon>
        <taxon>Magnoliopsida</taxon>
        <taxon>eudicotyledons</taxon>
        <taxon>Gunneridae</taxon>
        <taxon>Pentapetalae</taxon>
        <taxon>asterids</taxon>
        <taxon>lamiids</taxon>
        <taxon>Lamiales</taxon>
        <taxon>Oleaceae</taxon>
        <taxon>Oleeae</taxon>
        <taxon>Fraxinus</taxon>
    </lineage>
</organism>
<dbReference type="PANTHER" id="PTHR15615:SF108">
    <property type="entry name" value="PROTEIN CNPPD1"/>
    <property type="match status" value="1"/>
</dbReference>
<dbReference type="SUPFAM" id="SSF47954">
    <property type="entry name" value="Cyclin-like"/>
    <property type="match status" value="1"/>
</dbReference>
<dbReference type="InterPro" id="IPR007011">
    <property type="entry name" value="LEA_SMP_dom"/>
</dbReference>
<dbReference type="InterPro" id="IPR036915">
    <property type="entry name" value="Cyclin-like_sf"/>
</dbReference>
<dbReference type="Gene3D" id="1.10.472.10">
    <property type="entry name" value="Cyclin-like"/>
    <property type="match status" value="1"/>
</dbReference>
<evidence type="ECO:0000256" key="2">
    <source>
        <dbReference type="ARBA" id="ARBA00022618"/>
    </source>
</evidence>
<dbReference type="AlphaFoldDB" id="A0AAD1ZGT8"/>
<evidence type="ECO:0000313" key="5">
    <source>
        <dbReference type="EMBL" id="CAI9768753.1"/>
    </source>
</evidence>
<evidence type="ECO:0000256" key="3">
    <source>
        <dbReference type="ARBA" id="ARBA00023306"/>
    </source>
</evidence>
<proteinExistence type="inferred from homology"/>
<dbReference type="InterPro" id="IPR013922">
    <property type="entry name" value="Cyclin_PHO80-like"/>
</dbReference>
<gene>
    <name evidence="5" type="ORF">FPE_LOCUS16183</name>
</gene>
<keyword evidence="3" id="KW-0131">Cell cycle</keyword>
<reference evidence="5" key="1">
    <citation type="submission" date="2023-05" db="EMBL/GenBank/DDBJ databases">
        <authorList>
            <person name="Huff M."/>
        </authorList>
    </citation>
    <scope>NUCLEOTIDE SEQUENCE</scope>
</reference>
<sequence length="391" mass="42687">MSQEQPQRPKPVRYGDVFHVQGELASKPVAPQDSIAFMAAENIALGKTQEGGPAAVVQSAADVNETHGVVHHDDMTNIVREEGIGGPDVITIGEALEATAFSAGNKPVDESDPAAVQAAEIRATGLCHAVPGGVAAEAQSAAAYNARTMRDEDKTKLGDILIDAATKLTNANPSLKNSYIVEIMGTLAHDNENVHTEEYVSLGLKESGIGNLGTPQVLSLLSTLLERSVQKNERILEATKTKDAITIFHGSRAPSLGIRQYIDRIFKYSRCSPSCFVIAHIYVDRFIQRTNMLLTSLNIHRVIITSVMVAAKFIDDAFFNNAYYARVGGVSTAELNKLEMKFLFGLDFQLHVTLQTFRKYCSLLAKDATDVLQIERLISGMWNEKELAKKR</sequence>
<evidence type="ECO:0000256" key="1">
    <source>
        <dbReference type="ARBA" id="ARBA00007215"/>
    </source>
</evidence>
<evidence type="ECO:0000259" key="4">
    <source>
        <dbReference type="Pfam" id="PF04927"/>
    </source>
</evidence>